<keyword evidence="2 5" id="KW-0479">Metal-binding</keyword>
<dbReference type="PANTHER" id="PTHR24296">
    <property type="entry name" value="CYTOCHROME P450"/>
    <property type="match status" value="1"/>
</dbReference>
<sequence>MEHVWGPDATEFKPERRIDPDTKKLLVVSAFKFTSFNGGPRICLGMNLAMLEMKIVMASLLSRMDIDILNKDEITYDFSITLPLRGGVHAKVRPFSF</sequence>
<name>A0A8K1FKD5_PYTOL</name>
<keyword evidence="3 5" id="KW-0560">Oxidoreductase</keyword>
<dbReference type="SUPFAM" id="SSF48264">
    <property type="entry name" value="Cytochrome P450"/>
    <property type="match status" value="1"/>
</dbReference>
<evidence type="ECO:0000313" key="6">
    <source>
        <dbReference type="EMBL" id="TMW62717.1"/>
    </source>
</evidence>
<evidence type="ECO:0000256" key="5">
    <source>
        <dbReference type="RuleBase" id="RU000461"/>
    </source>
</evidence>
<dbReference type="GO" id="GO:0020037">
    <property type="term" value="F:heme binding"/>
    <property type="evidence" value="ECO:0007669"/>
    <property type="project" value="InterPro"/>
</dbReference>
<organism evidence="6 7">
    <name type="scientific">Pythium oligandrum</name>
    <name type="common">Mycoparasitic fungus</name>
    <dbReference type="NCBI Taxonomy" id="41045"/>
    <lineage>
        <taxon>Eukaryota</taxon>
        <taxon>Sar</taxon>
        <taxon>Stramenopiles</taxon>
        <taxon>Oomycota</taxon>
        <taxon>Peronosporomycetes</taxon>
        <taxon>Pythiales</taxon>
        <taxon>Pythiaceae</taxon>
        <taxon>Pythium</taxon>
    </lineage>
</organism>
<gene>
    <name evidence="6" type="ORF">Poli38472_005335</name>
</gene>
<dbReference type="InterPro" id="IPR001128">
    <property type="entry name" value="Cyt_P450"/>
</dbReference>
<comment type="similarity">
    <text evidence="1 5">Belongs to the cytochrome P450 family.</text>
</comment>
<dbReference type="EMBL" id="SPLM01000073">
    <property type="protein sequence ID" value="TMW62717.1"/>
    <property type="molecule type" value="Genomic_DNA"/>
</dbReference>
<evidence type="ECO:0000256" key="4">
    <source>
        <dbReference type="ARBA" id="ARBA00023004"/>
    </source>
</evidence>
<dbReference type="InterPro" id="IPR036396">
    <property type="entry name" value="Cyt_P450_sf"/>
</dbReference>
<dbReference type="PROSITE" id="PS00086">
    <property type="entry name" value="CYTOCHROME_P450"/>
    <property type="match status" value="1"/>
</dbReference>
<evidence type="ECO:0008006" key="8">
    <source>
        <dbReference type="Google" id="ProtNLM"/>
    </source>
</evidence>
<dbReference type="InterPro" id="IPR017972">
    <property type="entry name" value="Cyt_P450_CS"/>
</dbReference>
<keyword evidence="5" id="KW-0503">Monooxygenase</keyword>
<evidence type="ECO:0000256" key="3">
    <source>
        <dbReference type="ARBA" id="ARBA00023002"/>
    </source>
</evidence>
<proteinExistence type="inferred from homology"/>
<dbReference type="Proteomes" id="UP000794436">
    <property type="component" value="Unassembled WGS sequence"/>
</dbReference>
<keyword evidence="5" id="KW-0349">Heme</keyword>
<keyword evidence="4 5" id="KW-0408">Iron</keyword>
<accession>A0A8K1FKD5</accession>
<keyword evidence="7" id="KW-1185">Reference proteome</keyword>
<dbReference type="GO" id="GO:0004497">
    <property type="term" value="F:monooxygenase activity"/>
    <property type="evidence" value="ECO:0007669"/>
    <property type="project" value="UniProtKB-KW"/>
</dbReference>
<dbReference type="GO" id="GO:0005506">
    <property type="term" value="F:iron ion binding"/>
    <property type="evidence" value="ECO:0007669"/>
    <property type="project" value="InterPro"/>
</dbReference>
<evidence type="ECO:0000313" key="7">
    <source>
        <dbReference type="Proteomes" id="UP000794436"/>
    </source>
</evidence>
<protein>
    <recommendedName>
        <fullName evidence="8">Cytochrome P450</fullName>
    </recommendedName>
</protein>
<dbReference type="GO" id="GO:0006629">
    <property type="term" value="P:lipid metabolic process"/>
    <property type="evidence" value="ECO:0007669"/>
    <property type="project" value="UniProtKB-ARBA"/>
</dbReference>
<evidence type="ECO:0000256" key="2">
    <source>
        <dbReference type="ARBA" id="ARBA00022723"/>
    </source>
</evidence>
<reference evidence="6" key="1">
    <citation type="submission" date="2019-03" db="EMBL/GenBank/DDBJ databases">
        <title>Long read genome sequence of the mycoparasitic Pythium oligandrum ATCC 38472 isolated from sugarbeet rhizosphere.</title>
        <authorList>
            <person name="Gaulin E."/>
        </authorList>
    </citation>
    <scope>NUCLEOTIDE SEQUENCE</scope>
    <source>
        <strain evidence="6">ATCC 38472_TT</strain>
    </source>
</reference>
<dbReference type="AlphaFoldDB" id="A0A8K1FKD5"/>
<comment type="caution">
    <text evidence="6">The sequence shown here is derived from an EMBL/GenBank/DDBJ whole genome shotgun (WGS) entry which is preliminary data.</text>
</comment>
<dbReference type="OrthoDB" id="6480556at2759"/>
<evidence type="ECO:0000256" key="1">
    <source>
        <dbReference type="ARBA" id="ARBA00010617"/>
    </source>
</evidence>
<dbReference type="GO" id="GO:0016705">
    <property type="term" value="F:oxidoreductase activity, acting on paired donors, with incorporation or reduction of molecular oxygen"/>
    <property type="evidence" value="ECO:0007669"/>
    <property type="project" value="InterPro"/>
</dbReference>
<dbReference type="Pfam" id="PF00067">
    <property type="entry name" value="p450"/>
    <property type="match status" value="1"/>
</dbReference>
<dbReference type="Gene3D" id="1.10.630.10">
    <property type="entry name" value="Cytochrome P450"/>
    <property type="match status" value="1"/>
</dbReference>